<name>A2SUA2_METLZ</name>
<dbReference type="SUPFAM" id="SSF56281">
    <property type="entry name" value="Metallo-hydrolase/oxidoreductase"/>
    <property type="match status" value="1"/>
</dbReference>
<dbReference type="STRING" id="410358.Mlab_1747"/>
<keyword evidence="3" id="KW-1185">Reference proteome</keyword>
<gene>
    <name evidence="2" type="ordered locus">Mlab_1747</name>
</gene>
<dbReference type="AlphaFoldDB" id="A2SUA2"/>
<protein>
    <submittedName>
        <fullName evidence="2">Beta-lactamase domain protein</fullName>
    </submittedName>
</protein>
<dbReference type="HOGENOM" id="CLU_036012_0_0_2"/>
<evidence type="ECO:0000259" key="1">
    <source>
        <dbReference type="SMART" id="SM00849"/>
    </source>
</evidence>
<dbReference type="InterPro" id="IPR036866">
    <property type="entry name" value="RibonucZ/Hydroxyglut_hydro"/>
</dbReference>
<dbReference type="eggNOG" id="arCOG00503">
    <property type="taxonomic scope" value="Archaea"/>
</dbReference>
<reference evidence="2 3" key="1">
    <citation type="journal article" date="2009" name="Stand. Genomic Sci.">
        <title>Complete genome sequence of Methanocorpusculum labreanum type strain Z.</title>
        <authorList>
            <person name="Anderson I.J."/>
            <person name="Sieprawska-Lupa M."/>
            <person name="Goltsman E."/>
            <person name="Lapidus A."/>
            <person name="Copeland A."/>
            <person name="Glavina Del Rio T."/>
            <person name="Tice H."/>
            <person name="Dalin E."/>
            <person name="Barry K."/>
            <person name="Pitluck S."/>
            <person name="Hauser L."/>
            <person name="Land M."/>
            <person name="Lucas S."/>
            <person name="Richardson P."/>
            <person name="Whitman W.B."/>
            <person name="Kyrpides N.C."/>
        </authorList>
    </citation>
    <scope>NUCLEOTIDE SEQUENCE [LARGE SCALE GENOMIC DNA]</scope>
    <source>
        <strain evidence="3">ATCC 43576 / DSM 4855 / Z</strain>
    </source>
</reference>
<proteinExistence type="predicted"/>
<dbReference type="PANTHER" id="PTHR13754:SF18">
    <property type="entry name" value="7,8-DIHYDROPTERIN-6-METHYL-4-(BETA-D-RIBOFURANOSYL)-AMINOBENZENE-5'-PHOSPHATE SYNTHASE"/>
    <property type="match status" value="1"/>
</dbReference>
<dbReference type="GO" id="GO:0016740">
    <property type="term" value="F:transferase activity"/>
    <property type="evidence" value="ECO:0007669"/>
    <property type="project" value="TreeGrafter"/>
</dbReference>
<dbReference type="EMBL" id="CP000559">
    <property type="protein sequence ID" value="ABN07908.1"/>
    <property type="molecule type" value="Genomic_DNA"/>
</dbReference>
<dbReference type="InterPro" id="IPR001279">
    <property type="entry name" value="Metallo-B-lactamas"/>
</dbReference>
<sequence>MEENMKLTVLVDNNTFIDKYFYGEPGLCFYIEDGTEKILLDTGYSDLFIRNAKKLGTDLSALTKVVISHGHDDHTGGLPHLLERFDTSSFEVVTHPDTFAEKRRGDLLTGSPVSEETMREKTLLHLSKAPIKISEHITFLGEIPITQEFEPRPKMDMRKTPEGYVPDFILEDSALFYETDAGIYIITGCSHAGICNICAYAKELTNKPILGIIGGWHMKKMDERAEKTIQYMQKEGITEMYPCHCTSFAVKAAVHYVIPVHEVGVGLTIEW</sequence>
<dbReference type="Proteomes" id="UP000000365">
    <property type="component" value="Chromosome"/>
</dbReference>
<evidence type="ECO:0000313" key="3">
    <source>
        <dbReference type="Proteomes" id="UP000000365"/>
    </source>
</evidence>
<dbReference type="CDD" id="cd07713">
    <property type="entry name" value="DHPS-like_MBL-fold"/>
    <property type="match status" value="1"/>
</dbReference>
<dbReference type="KEGG" id="mla:Mlab_1747"/>
<dbReference type="InterPro" id="IPR041712">
    <property type="entry name" value="DHPS-like_MBL-fold"/>
</dbReference>
<dbReference type="Pfam" id="PF00753">
    <property type="entry name" value="Lactamase_B"/>
    <property type="match status" value="1"/>
</dbReference>
<dbReference type="PANTHER" id="PTHR13754">
    <property type="entry name" value="METALLO-BETA-LACTAMASE SUPERFAMILY PROTEIN"/>
    <property type="match status" value="1"/>
</dbReference>
<dbReference type="SMART" id="SM00849">
    <property type="entry name" value="Lactamase_B"/>
    <property type="match status" value="1"/>
</dbReference>
<evidence type="ECO:0000313" key="2">
    <source>
        <dbReference type="EMBL" id="ABN07908.1"/>
    </source>
</evidence>
<organism evidence="2 3">
    <name type="scientific">Methanocorpusculum labreanum (strain ATCC 43576 / DSM 4855 / Z)</name>
    <dbReference type="NCBI Taxonomy" id="410358"/>
    <lineage>
        <taxon>Archaea</taxon>
        <taxon>Methanobacteriati</taxon>
        <taxon>Methanobacteriota</taxon>
        <taxon>Stenosarchaea group</taxon>
        <taxon>Methanomicrobia</taxon>
        <taxon>Methanomicrobiales</taxon>
        <taxon>Methanocorpusculaceae</taxon>
        <taxon>Methanocorpusculum</taxon>
    </lineage>
</organism>
<dbReference type="Gene3D" id="3.60.15.10">
    <property type="entry name" value="Ribonuclease Z/Hydroxyacylglutathione hydrolase-like"/>
    <property type="match status" value="1"/>
</dbReference>
<dbReference type="InterPro" id="IPR052926">
    <property type="entry name" value="Metallo-beta-lactamase_dom"/>
</dbReference>
<feature type="domain" description="Metallo-beta-lactamase" evidence="1">
    <location>
        <begin position="25"/>
        <end position="244"/>
    </location>
</feature>
<accession>A2SUA2</accession>